<dbReference type="EMBL" id="JAMYRI010000003">
    <property type="protein sequence ID" value="MER9283845.1"/>
    <property type="molecule type" value="Genomic_DNA"/>
</dbReference>
<dbReference type="Proteomes" id="UP001480082">
    <property type="component" value="Unassembled WGS sequence"/>
</dbReference>
<accession>A0ACC6SWL0</accession>
<evidence type="ECO:0000313" key="2">
    <source>
        <dbReference type="Proteomes" id="UP001480082"/>
    </source>
</evidence>
<gene>
    <name evidence="1" type="ORF">NKI81_07695</name>
</gene>
<organism evidence="1 2">
    <name type="scientific">Mesorhizobium australicum</name>
    <dbReference type="NCBI Taxonomy" id="536018"/>
    <lineage>
        <taxon>Bacteria</taxon>
        <taxon>Pseudomonadati</taxon>
        <taxon>Pseudomonadota</taxon>
        <taxon>Alphaproteobacteria</taxon>
        <taxon>Hyphomicrobiales</taxon>
        <taxon>Phyllobacteriaceae</taxon>
        <taxon>Mesorhizobium</taxon>
    </lineage>
</organism>
<sequence>MAAVERGRRQDSSNRRLGCERSTITCRVIESRQAAGLVREQAFATQGLARPARRGCRRHDYALPLKEDITMQRFTLQTAESAPEKSRPALKALEEKFGFLPNVMATMANNPVLLNGFVSSFGSFHGGSFDEIEKQVLLLTNAVTIKCPWTVAAHSTFAIEDGIAESEVKAIRDGSLPTDPKYAALSALTRALIENKGNVSDADIDAFTSAGYSEAQILEVVTGVGVSTMAATTTNMAGTPIEERFQPQAWSPAAAIAA</sequence>
<name>A0ACC6SWL0_9HYPH</name>
<keyword evidence="2" id="KW-1185">Reference proteome</keyword>
<comment type="caution">
    <text evidence="1">The sequence shown here is derived from an EMBL/GenBank/DDBJ whole genome shotgun (WGS) entry which is preliminary data.</text>
</comment>
<evidence type="ECO:0000313" key="1">
    <source>
        <dbReference type="EMBL" id="MER9283845.1"/>
    </source>
</evidence>
<protein>
    <submittedName>
        <fullName evidence="1">Carboxymuconolactone decarboxylase family protein</fullName>
    </submittedName>
</protein>
<proteinExistence type="predicted"/>
<reference evidence="1 2" key="1">
    <citation type="journal article" date="2024" name="Proc. Natl. Acad. Sci. U.S.A.">
        <title>The evolutionary genomics of adaptation to stress in wild rhizobium bacteria.</title>
        <authorList>
            <person name="Kehlet-Delgado H."/>
            <person name="Montoya A.P."/>
            <person name="Jensen K.T."/>
            <person name="Wendlandt C.E."/>
            <person name="Dexheimer C."/>
            <person name="Roberts M."/>
            <person name="Torres Martinez L."/>
            <person name="Friesen M.L."/>
            <person name="Griffitts J.S."/>
            <person name="Porter S.S."/>
        </authorList>
    </citation>
    <scope>NUCLEOTIDE SEQUENCE [LARGE SCALE GENOMIC DNA]</scope>
    <source>
        <strain evidence="1 2">M0468</strain>
    </source>
</reference>